<name>A0AC58L343_CASCN</name>
<evidence type="ECO:0000313" key="2">
    <source>
        <dbReference type="RefSeq" id="XP_073911561.1"/>
    </source>
</evidence>
<proteinExistence type="predicted"/>
<organism evidence="1 2">
    <name type="scientific">Castor canadensis</name>
    <name type="common">American beaver</name>
    <dbReference type="NCBI Taxonomy" id="51338"/>
    <lineage>
        <taxon>Eukaryota</taxon>
        <taxon>Metazoa</taxon>
        <taxon>Chordata</taxon>
        <taxon>Craniata</taxon>
        <taxon>Vertebrata</taxon>
        <taxon>Euteleostomi</taxon>
        <taxon>Mammalia</taxon>
        <taxon>Eutheria</taxon>
        <taxon>Euarchontoglires</taxon>
        <taxon>Glires</taxon>
        <taxon>Rodentia</taxon>
        <taxon>Castorimorpha</taxon>
        <taxon>Castoridae</taxon>
        <taxon>Castor</taxon>
    </lineage>
</organism>
<reference evidence="2" key="1">
    <citation type="submission" date="2025-08" db="UniProtKB">
        <authorList>
            <consortium name="RefSeq"/>
        </authorList>
    </citation>
    <scope>IDENTIFICATION</scope>
</reference>
<dbReference type="Proteomes" id="UP001732720">
    <property type="component" value="Chromosome 15"/>
</dbReference>
<dbReference type="RefSeq" id="XP_073911561.1">
    <property type="nucleotide sequence ID" value="XM_074055460.1"/>
</dbReference>
<keyword evidence="1" id="KW-1185">Reference proteome</keyword>
<protein>
    <submittedName>
        <fullName evidence="2">Spermatogenesis-associated protein 33 isoform X1</fullName>
    </submittedName>
</protein>
<sequence>MAVTPVLPAVADQSRQRRRTGAIALGPEVIGLIDYPCVSGEEEKKGLPYSFPKPKDKLMEERSPKAEQADREAKKPADSLLLGLGTVKHERLPASSEEKPDVKQKLSKKKTVTPQVIITRASNESIISYNSTGSEEQRTIQEQAEWGIYHRHRSPSTIAAYLYNKE</sequence>
<accession>A0AC58L343</accession>
<evidence type="ECO:0000313" key="1">
    <source>
        <dbReference type="Proteomes" id="UP001732720"/>
    </source>
</evidence>
<gene>
    <name evidence="2" type="primary">Spata33</name>
</gene>